<dbReference type="SUPFAM" id="SSF103473">
    <property type="entry name" value="MFS general substrate transporter"/>
    <property type="match status" value="1"/>
</dbReference>
<keyword evidence="4 6" id="KW-1133">Transmembrane helix</keyword>
<comment type="subcellular location">
    <subcellularLocation>
        <location evidence="1">Cell membrane</location>
        <topology evidence="1">Multi-pass membrane protein</topology>
    </subcellularLocation>
</comment>
<feature type="transmembrane region" description="Helical" evidence="6">
    <location>
        <begin position="412"/>
        <end position="434"/>
    </location>
</feature>
<evidence type="ECO:0000256" key="1">
    <source>
        <dbReference type="ARBA" id="ARBA00004651"/>
    </source>
</evidence>
<feature type="transmembrane region" description="Helical" evidence="6">
    <location>
        <begin position="20"/>
        <end position="37"/>
    </location>
</feature>
<feature type="transmembrane region" description="Helical" evidence="6">
    <location>
        <begin position="120"/>
        <end position="140"/>
    </location>
</feature>
<feature type="transmembrane region" description="Helical" evidence="6">
    <location>
        <begin position="380"/>
        <end position="400"/>
    </location>
</feature>
<feature type="transmembrane region" description="Helical" evidence="6">
    <location>
        <begin position="251"/>
        <end position="275"/>
    </location>
</feature>
<keyword evidence="3 6" id="KW-0812">Transmembrane</keyword>
<dbReference type="PANTHER" id="PTHR43791">
    <property type="entry name" value="PERMEASE-RELATED"/>
    <property type="match status" value="1"/>
</dbReference>
<dbReference type="InterPro" id="IPR011701">
    <property type="entry name" value="MFS"/>
</dbReference>
<dbReference type="EMBL" id="BSUO01000001">
    <property type="protein sequence ID" value="GMA42089.1"/>
    <property type="molecule type" value="Genomic_DNA"/>
</dbReference>
<dbReference type="Gene3D" id="1.20.1250.20">
    <property type="entry name" value="MFS general substrate transporter like domains"/>
    <property type="match status" value="2"/>
</dbReference>
<evidence type="ECO:0000259" key="7">
    <source>
        <dbReference type="PROSITE" id="PS50850"/>
    </source>
</evidence>
<evidence type="ECO:0000313" key="9">
    <source>
        <dbReference type="Proteomes" id="UP001157126"/>
    </source>
</evidence>
<feature type="transmembrane region" description="Helical" evidence="6">
    <location>
        <begin position="345"/>
        <end position="368"/>
    </location>
</feature>
<keyword evidence="5 6" id="KW-0472">Membrane</keyword>
<evidence type="ECO:0000256" key="5">
    <source>
        <dbReference type="ARBA" id="ARBA00023136"/>
    </source>
</evidence>
<evidence type="ECO:0000256" key="3">
    <source>
        <dbReference type="ARBA" id="ARBA00022692"/>
    </source>
</evidence>
<dbReference type="PROSITE" id="PS50850">
    <property type="entry name" value="MFS"/>
    <property type="match status" value="1"/>
</dbReference>
<keyword evidence="2" id="KW-0813">Transport</keyword>
<gene>
    <name evidence="8" type="ORF">GCM10025883_41340</name>
</gene>
<dbReference type="PANTHER" id="PTHR43791:SF36">
    <property type="entry name" value="TRANSPORTER, PUTATIVE (AFU_ORTHOLOGUE AFUA_6G08340)-RELATED"/>
    <property type="match status" value="1"/>
</dbReference>
<feature type="domain" description="Major facilitator superfamily (MFS) profile" evidence="7">
    <location>
        <begin position="24"/>
        <end position="436"/>
    </location>
</feature>
<dbReference type="InterPro" id="IPR036259">
    <property type="entry name" value="MFS_trans_sf"/>
</dbReference>
<feature type="transmembrane region" description="Helical" evidence="6">
    <location>
        <begin position="152"/>
        <end position="173"/>
    </location>
</feature>
<dbReference type="Proteomes" id="UP001157126">
    <property type="component" value="Unassembled WGS sequence"/>
</dbReference>
<feature type="transmembrane region" description="Helical" evidence="6">
    <location>
        <begin position="95"/>
        <end position="114"/>
    </location>
</feature>
<evidence type="ECO:0000256" key="2">
    <source>
        <dbReference type="ARBA" id="ARBA00022448"/>
    </source>
</evidence>
<keyword evidence="9" id="KW-1185">Reference proteome</keyword>
<protein>
    <submittedName>
        <fullName evidence="8">MFS transporter</fullName>
    </submittedName>
</protein>
<sequence length="453" mass="49383">MSDLSHATDEEMRRAVVRKVARRLIPLMGLMYFVNYLDRTNIGFAKLTMSEDLGLTEAMFGLASGLFFIGYLLFEVPSNLALHKFGARIWMARILVTWGAVASAMAFVPTPGWLYGLRVLLGIAEAGFFPGMILYLTYWLPRADRVRMTGYFLLAIPISSVVGAPLSTTLMQVMDGVMGFAGWRWMFFLQGLPAIVLAGFAIAFLTDRPKDAKWLSEHERTWLQNRLDTEARDTASTHHWPLKSSLTNPRIIGLGLIYFGTTYGLYALSFFLPTIVRGFSQMFGRSYSLIETGLIVAVPYAIAAVVMVWWAHHSDHTKERVWHVAGPLLLAAVSVPVALMLQSPFLVMVAVTLTAIGIFCALPVFWYLPTNFLTGASAAGGIALINTLGNASGFAAPYATGLIKDATGGFGVAMWVVGGFLAMAAILALVLGAAPKPKAPAQPDDVTARMETP</sequence>
<feature type="transmembrane region" description="Helical" evidence="6">
    <location>
        <begin position="287"/>
        <end position="309"/>
    </location>
</feature>
<dbReference type="RefSeq" id="WP_284305548.1">
    <property type="nucleotide sequence ID" value="NZ_BSUO01000001.1"/>
</dbReference>
<feature type="transmembrane region" description="Helical" evidence="6">
    <location>
        <begin position="185"/>
        <end position="205"/>
    </location>
</feature>
<accession>A0ABQ6IZE4</accession>
<reference evidence="9" key="1">
    <citation type="journal article" date="2019" name="Int. J. Syst. Evol. Microbiol.">
        <title>The Global Catalogue of Microorganisms (GCM) 10K type strain sequencing project: providing services to taxonomists for standard genome sequencing and annotation.</title>
        <authorList>
            <consortium name="The Broad Institute Genomics Platform"/>
            <consortium name="The Broad Institute Genome Sequencing Center for Infectious Disease"/>
            <person name="Wu L."/>
            <person name="Ma J."/>
        </authorList>
    </citation>
    <scope>NUCLEOTIDE SEQUENCE [LARGE SCALE GENOMIC DNA]</scope>
    <source>
        <strain evidence="9">NBRC 113072</strain>
    </source>
</reference>
<dbReference type="InterPro" id="IPR020846">
    <property type="entry name" value="MFS_dom"/>
</dbReference>
<proteinExistence type="predicted"/>
<evidence type="ECO:0000256" key="4">
    <source>
        <dbReference type="ARBA" id="ARBA00022989"/>
    </source>
</evidence>
<feature type="transmembrane region" description="Helical" evidence="6">
    <location>
        <begin position="321"/>
        <end position="339"/>
    </location>
</feature>
<dbReference type="CDD" id="cd17319">
    <property type="entry name" value="MFS_ExuT_GudP_like"/>
    <property type="match status" value="1"/>
</dbReference>
<evidence type="ECO:0000256" key="6">
    <source>
        <dbReference type="SAM" id="Phobius"/>
    </source>
</evidence>
<organism evidence="8 9">
    <name type="scientific">Mobilicoccus caccae</name>
    <dbReference type="NCBI Taxonomy" id="1859295"/>
    <lineage>
        <taxon>Bacteria</taxon>
        <taxon>Bacillati</taxon>
        <taxon>Actinomycetota</taxon>
        <taxon>Actinomycetes</taxon>
        <taxon>Micrococcales</taxon>
        <taxon>Dermatophilaceae</taxon>
        <taxon>Mobilicoccus</taxon>
    </lineage>
</organism>
<name>A0ABQ6IZE4_9MICO</name>
<comment type="caution">
    <text evidence="8">The sequence shown here is derived from an EMBL/GenBank/DDBJ whole genome shotgun (WGS) entry which is preliminary data.</text>
</comment>
<feature type="transmembrane region" description="Helical" evidence="6">
    <location>
        <begin position="57"/>
        <end position="74"/>
    </location>
</feature>
<evidence type="ECO:0000313" key="8">
    <source>
        <dbReference type="EMBL" id="GMA42089.1"/>
    </source>
</evidence>
<dbReference type="Pfam" id="PF07690">
    <property type="entry name" value="MFS_1"/>
    <property type="match status" value="1"/>
</dbReference>